<dbReference type="InterPro" id="IPR038770">
    <property type="entry name" value="Na+/solute_symporter_sf"/>
</dbReference>
<keyword evidence="6" id="KW-0406">Ion transport</keyword>
<evidence type="ECO:0000256" key="5">
    <source>
        <dbReference type="ARBA" id="ARBA00022989"/>
    </source>
</evidence>
<dbReference type="SUPFAM" id="SSF52402">
    <property type="entry name" value="Adenine nucleotide alpha hydrolases-like"/>
    <property type="match status" value="1"/>
</dbReference>
<accession>A0A521BIQ7</accession>
<dbReference type="GO" id="GO:0015297">
    <property type="term" value="F:antiporter activity"/>
    <property type="evidence" value="ECO:0007669"/>
    <property type="project" value="UniProtKB-KW"/>
</dbReference>
<dbReference type="InterPro" id="IPR006153">
    <property type="entry name" value="Cation/H_exchanger_TM"/>
</dbReference>
<feature type="transmembrane region" description="Helical" evidence="8">
    <location>
        <begin position="194"/>
        <end position="214"/>
    </location>
</feature>
<dbReference type="GO" id="GO:0016020">
    <property type="term" value="C:membrane"/>
    <property type="evidence" value="ECO:0007669"/>
    <property type="project" value="UniProtKB-SubCell"/>
</dbReference>
<keyword evidence="4 8" id="KW-0812">Transmembrane</keyword>
<dbReference type="Gene3D" id="1.20.1530.20">
    <property type="match status" value="1"/>
</dbReference>
<protein>
    <submittedName>
        <fullName evidence="11">Transporter, CPA2 family</fullName>
    </submittedName>
</protein>
<proteinExistence type="predicted"/>
<dbReference type="EMBL" id="FXTN01000002">
    <property type="protein sequence ID" value="SMO47018.1"/>
    <property type="molecule type" value="Genomic_DNA"/>
</dbReference>
<evidence type="ECO:0000256" key="3">
    <source>
        <dbReference type="ARBA" id="ARBA00022449"/>
    </source>
</evidence>
<feature type="transmembrane region" description="Helical" evidence="8">
    <location>
        <begin position="226"/>
        <end position="249"/>
    </location>
</feature>
<evidence type="ECO:0000256" key="8">
    <source>
        <dbReference type="SAM" id="Phobius"/>
    </source>
</evidence>
<dbReference type="InterPro" id="IPR006016">
    <property type="entry name" value="UspA"/>
</dbReference>
<keyword evidence="3" id="KW-0050">Antiport</keyword>
<feature type="transmembrane region" description="Helical" evidence="8">
    <location>
        <begin position="261"/>
        <end position="277"/>
    </location>
</feature>
<gene>
    <name evidence="11" type="ORF">SAMN06265348_102332</name>
</gene>
<keyword evidence="2" id="KW-0813">Transport</keyword>
<reference evidence="11 12" key="1">
    <citation type="submission" date="2017-05" db="EMBL/GenBank/DDBJ databases">
        <authorList>
            <person name="Varghese N."/>
            <person name="Submissions S."/>
        </authorList>
    </citation>
    <scope>NUCLEOTIDE SEQUENCE [LARGE SCALE GENOMIC DNA]</scope>
    <source>
        <strain evidence="11 12">DSM 19036</strain>
    </source>
</reference>
<dbReference type="PANTHER" id="PTHR43562">
    <property type="entry name" value="NAPA-TYPE SODIUM/HYDROGEN ANTIPORTER"/>
    <property type="match status" value="1"/>
</dbReference>
<dbReference type="InterPro" id="IPR014729">
    <property type="entry name" value="Rossmann-like_a/b/a_fold"/>
</dbReference>
<evidence type="ECO:0000256" key="4">
    <source>
        <dbReference type="ARBA" id="ARBA00022692"/>
    </source>
</evidence>
<name>A0A521BIQ7_9SPHI</name>
<dbReference type="AlphaFoldDB" id="A0A521BIQ7"/>
<feature type="transmembrane region" description="Helical" evidence="8">
    <location>
        <begin position="312"/>
        <end position="330"/>
    </location>
</feature>
<dbReference type="Proteomes" id="UP000320300">
    <property type="component" value="Unassembled WGS sequence"/>
</dbReference>
<evidence type="ECO:0000313" key="11">
    <source>
        <dbReference type="EMBL" id="SMO47018.1"/>
    </source>
</evidence>
<feature type="transmembrane region" description="Helical" evidence="8">
    <location>
        <begin position="79"/>
        <end position="97"/>
    </location>
</feature>
<evidence type="ECO:0000256" key="2">
    <source>
        <dbReference type="ARBA" id="ARBA00022448"/>
    </source>
</evidence>
<evidence type="ECO:0000256" key="6">
    <source>
        <dbReference type="ARBA" id="ARBA00023065"/>
    </source>
</evidence>
<feature type="transmembrane region" description="Helical" evidence="8">
    <location>
        <begin position="375"/>
        <end position="398"/>
    </location>
</feature>
<feature type="transmembrane region" description="Helical" evidence="8">
    <location>
        <begin position="54"/>
        <end position="72"/>
    </location>
</feature>
<dbReference type="Pfam" id="PF00582">
    <property type="entry name" value="Usp"/>
    <property type="match status" value="1"/>
</dbReference>
<feature type="domain" description="Cation/H+ exchanger transmembrane" evidence="10">
    <location>
        <begin position="62"/>
        <end position="424"/>
    </location>
</feature>
<feature type="domain" description="UspA" evidence="9">
    <location>
        <begin position="447"/>
        <end position="572"/>
    </location>
</feature>
<evidence type="ECO:0000256" key="7">
    <source>
        <dbReference type="ARBA" id="ARBA00023136"/>
    </source>
</evidence>
<keyword evidence="12" id="KW-1185">Reference proteome</keyword>
<feature type="transmembrane region" description="Helical" evidence="8">
    <location>
        <begin position="404"/>
        <end position="423"/>
    </location>
</feature>
<organism evidence="11 12">
    <name type="scientific">Pedobacter westerhofensis</name>
    <dbReference type="NCBI Taxonomy" id="425512"/>
    <lineage>
        <taxon>Bacteria</taxon>
        <taxon>Pseudomonadati</taxon>
        <taxon>Bacteroidota</taxon>
        <taxon>Sphingobacteriia</taxon>
        <taxon>Sphingobacteriales</taxon>
        <taxon>Sphingobacteriaceae</taxon>
        <taxon>Pedobacter</taxon>
    </lineage>
</organism>
<comment type="subcellular location">
    <subcellularLocation>
        <location evidence="1">Membrane</location>
        <topology evidence="1">Multi-pass membrane protein</topology>
    </subcellularLocation>
</comment>
<dbReference type="Pfam" id="PF00999">
    <property type="entry name" value="Na_H_Exchanger"/>
    <property type="match status" value="1"/>
</dbReference>
<keyword evidence="7 8" id="KW-0472">Membrane</keyword>
<sequence length="705" mass="78173">MKASKKKTILLLLTNIHGIKFKYPLDISNISIFMQTNLFDHITKQFDLPFTNPVLIFSLILFIILIAPILLGKIKIPGIVGFIIAGILIGPNGFNILKKNSAIELFSTIGLLYIMFIAGIELDLADFKRKKHKSFVFGLLTFAIPILIGFPVCYFLLHYSMLTSILTASMFATHTLVAYPIVNKFGISKNEAVAVSVGGTILTDTAVLIILAVIMGSVHGQLNTAFWIQLGISLTIFTATVFIVIPRIAKWFFTKLESEKTSHYIFVLSVVFFSAFLAQLAGIEPIIGAFVAGLALNRLIPHSSILMNRIEFVGNALFIPFFLISVGMLVDLRVLFRGPDALIVAGSLTLVAIIGKYISATFTQWIFKYTKNQRLLIFGLSSAHAAATLAIILVGYQAKIIDDNILNGTIILILVTCVVASFATERASRAIVSAEEITGPDQHYAENILIPIADFNNMDAMLDLAVLFKDKDSPQPISLLSVVPDSDNAQSNLLIARKKLNDSVKYASGNGTDVEVIATLDHNVPSGVLRIAKEKSANIIITGWRRRTTVIDKFLGDKSSALIENSPANLFILHLERPITVHKSIQLVCPPADLMEKTMGVWLSKVCKLSSELSLDIICYCDEPTQLHIEHFLSATRSNANFIFNPTEVWKEWKLLKSRLMTDDLLIFVLDRKVDATYLLSQTYTQSKLEQLFEKQSRLLIYPQT</sequence>
<dbReference type="PANTHER" id="PTHR43562:SF4">
    <property type="entry name" value="NA(+)_H(+) ANTIPORTER NHAS5"/>
    <property type="match status" value="1"/>
</dbReference>
<feature type="transmembrane region" description="Helical" evidence="8">
    <location>
        <begin position="134"/>
        <end position="157"/>
    </location>
</feature>
<evidence type="ECO:0000259" key="10">
    <source>
        <dbReference type="Pfam" id="PF00999"/>
    </source>
</evidence>
<evidence type="ECO:0000313" key="12">
    <source>
        <dbReference type="Proteomes" id="UP000320300"/>
    </source>
</evidence>
<feature type="transmembrane region" description="Helical" evidence="8">
    <location>
        <begin position="342"/>
        <end position="363"/>
    </location>
</feature>
<evidence type="ECO:0000256" key="1">
    <source>
        <dbReference type="ARBA" id="ARBA00004141"/>
    </source>
</evidence>
<dbReference type="Gene3D" id="3.40.50.620">
    <property type="entry name" value="HUPs"/>
    <property type="match status" value="1"/>
</dbReference>
<keyword evidence="5 8" id="KW-1133">Transmembrane helix</keyword>
<dbReference type="GO" id="GO:1902600">
    <property type="term" value="P:proton transmembrane transport"/>
    <property type="evidence" value="ECO:0007669"/>
    <property type="project" value="InterPro"/>
</dbReference>
<feature type="transmembrane region" description="Helical" evidence="8">
    <location>
        <begin position="103"/>
        <end position="122"/>
    </location>
</feature>
<evidence type="ECO:0000259" key="9">
    <source>
        <dbReference type="Pfam" id="PF00582"/>
    </source>
</evidence>